<dbReference type="SMART" id="SM00774">
    <property type="entry name" value="WRKY"/>
    <property type="match status" value="2"/>
</dbReference>
<feature type="region of interest" description="Disordered" evidence="7">
    <location>
        <begin position="328"/>
        <end position="355"/>
    </location>
</feature>
<comment type="subcellular location">
    <subcellularLocation>
        <location evidence="1">Nucleus</location>
    </subcellularLocation>
</comment>
<feature type="compositionally biased region" description="Basic and acidic residues" evidence="7">
    <location>
        <begin position="328"/>
        <end position="337"/>
    </location>
</feature>
<dbReference type="GO" id="GO:0003700">
    <property type="term" value="F:DNA-binding transcription factor activity"/>
    <property type="evidence" value="ECO:0007669"/>
    <property type="project" value="InterPro"/>
</dbReference>
<dbReference type="Pfam" id="PF03106">
    <property type="entry name" value="WRKY"/>
    <property type="match status" value="2"/>
</dbReference>
<evidence type="ECO:0000256" key="7">
    <source>
        <dbReference type="SAM" id="MobiDB-lite"/>
    </source>
</evidence>
<feature type="compositionally biased region" description="Basic and acidic residues" evidence="7">
    <location>
        <begin position="254"/>
        <end position="269"/>
    </location>
</feature>
<dbReference type="SUPFAM" id="SSF118290">
    <property type="entry name" value="WRKY DNA-binding domain"/>
    <property type="match status" value="2"/>
</dbReference>
<dbReference type="PANTHER" id="PTHR31221:SF150">
    <property type="entry name" value="WRKY TRANSCRIPTION FACTOR 32-RELATED"/>
    <property type="match status" value="1"/>
</dbReference>
<evidence type="ECO:0000256" key="5">
    <source>
        <dbReference type="ARBA" id="ARBA00023163"/>
    </source>
</evidence>
<feature type="region of interest" description="Disordered" evidence="7">
    <location>
        <begin position="1"/>
        <end position="62"/>
    </location>
</feature>
<evidence type="ECO:0000256" key="2">
    <source>
        <dbReference type="ARBA" id="ARBA00022737"/>
    </source>
</evidence>
<dbReference type="Gene3D" id="2.20.25.80">
    <property type="entry name" value="WRKY domain"/>
    <property type="match status" value="2"/>
</dbReference>
<keyword evidence="4" id="KW-0238">DNA-binding</keyword>
<dbReference type="InterPro" id="IPR003657">
    <property type="entry name" value="WRKY_dom"/>
</dbReference>
<keyword evidence="2" id="KW-0677">Repeat</keyword>
<dbReference type="InterPro" id="IPR036576">
    <property type="entry name" value="WRKY_dom_sf"/>
</dbReference>
<dbReference type="PROSITE" id="PS50811">
    <property type="entry name" value="WRKY"/>
    <property type="match status" value="2"/>
</dbReference>
<proteinExistence type="predicted"/>
<feature type="region of interest" description="Disordered" evidence="7">
    <location>
        <begin position="253"/>
        <end position="290"/>
    </location>
</feature>
<dbReference type="PANTHER" id="PTHR31221">
    <property type="entry name" value="WRKY TRANSCRIPTION FACTOR PROTEIN 1-RELATED"/>
    <property type="match status" value="1"/>
</dbReference>
<keyword evidence="6" id="KW-0539">Nucleus</keyword>
<comment type="caution">
    <text evidence="9">The sequence shown here is derived from an EMBL/GenBank/DDBJ whole genome shotgun (WGS) entry which is preliminary data.</text>
</comment>
<gene>
    <name evidence="9" type="ORF">EJD97_004603</name>
</gene>
<name>A0A6N2CDZ9_SOLCI</name>
<evidence type="ECO:0000259" key="8">
    <source>
        <dbReference type="PROSITE" id="PS50811"/>
    </source>
</evidence>
<evidence type="ECO:0000256" key="3">
    <source>
        <dbReference type="ARBA" id="ARBA00023015"/>
    </source>
</evidence>
<feature type="domain" description="WRKY" evidence="8">
    <location>
        <begin position="367"/>
        <end position="432"/>
    </location>
</feature>
<keyword evidence="5" id="KW-0804">Transcription</keyword>
<feature type="domain" description="WRKY" evidence="8">
    <location>
        <begin position="202"/>
        <end position="259"/>
    </location>
</feature>
<feature type="compositionally biased region" description="Polar residues" evidence="7">
    <location>
        <begin position="271"/>
        <end position="280"/>
    </location>
</feature>
<reference evidence="9" key="1">
    <citation type="submission" date="2019-05" db="EMBL/GenBank/DDBJ databases">
        <title>The de novo reference genome and transcriptome assemblies of the wild tomato species Solanum chilense.</title>
        <authorList>
            <person name="Stam R."/>
            <person name="Nosenko T."/>
            <person name="Hoerger A.C."/>
            <person name="Stephan W."/>
            <person name="Seidel M.A."/>
            <person name="Kuhn J.M.M."/>
            <person name="Haberer G."/>
            <person name="Tellier A."/>
        </authorList>
    </citation>
    <scope>NUCLEOTIDE SEQUENCE</scope>
    <source>
        <tissue evidence="9">Mature leaves</tissue>
    </source>
</reference>
<dbReference type="AlphaFoldDB" id="A0A6N2CDZ9"/>
<dbReference type="GO" id="GO:0043565">
    <property type="term" value="F:sequence-specific DNA binding"/>
    <property type="evidence" value="ECO:0007669"/>
    <property type="project" value="InterPro"/>
</dbReference>
<dbReference type="FunFam" id="2.20.25.80:FF:000006">
    <property type="entry name" value="WRKY transcription factor"/>
    <property type="match status" value="1"/>
</dbReference>
<protein>
    <recommendedName>
        <fullName evidence="8">WRKY domain-containing protein</fullName>
    </recommendedName>
</protein>
<evidence type="ECO:0000256" key="6">
    <source>
        <dbReference type="ARBA" id="ARBA00023242"/>
    </source>
</evidence>
<dbReference type="GO" id="GO:0005634">
    <property type="term" value="C:nucleus"/>
    <property type="evidence" value="ECO:0007669"/>
    <property type="project" value="UniProtKB-SubCell"/>
</dbReference>
<evidence type="ECO:0000256" key="4">
    <source>
        <dbReference type="ARBA" id="ARBA00023125"/>
    </source>
</evidence>
<evidence type="ECO:0000256" key="1">
    <source>
        <dbReference type="ARBA" id="ARBA00004123"/>
    </source>
</evidence>
<organism evidence="9">
    <name type="scientific">Solanum chilense</name>
    <name type="common">Tomato</name>
    <name type="synonym">Lycopersicon chilense</name>
    <dbReference type="NCBI Taxonomy" id="4083"/>
    <lineage>
        <taxon>Eukaryota</taxon>
        <taxon>Viridiplantae</taxon>
        <taxon>Streptophyta</taxon>
        <taxon>Embryophyta</taxon>
        <taxon>Tracheophyta</taxon>
        <taxon>Spermatophyta</taxon>
        <taxon>Magnoliopsida</taxon>
        <taxon>eudicotyledons</taxon>
        <taxon>Gunneridae</taxon>
        <taxon>Pentapetalae</taxon>
        <taxon>asterids</taxon>
        <taxon>lamiids</taxon>
        <taxon>Solanales</taxon>
        <taxon>Solanaceae</taxon>
        <taxon>Solanoideae</taxon>
        <taxon>Solaneae</taxon>
        <taxon>Solanum</taxon>
        <taxon>Solanum subgen. Lycopersicon</taxon>
    </lineage>
</organism>
<dbReference type="InterPro" id="IPR044810">
    <property type="entry name" value="WRKY_plant"/>
</dbReference>
<feature type="compositionally biased region" description="Basic and acidic residues" evidence="7">
    <location>
        <begin position="35"/>
        <end position="45"/>
    </location>
</feature>
<accession>A0A6N2CDZ9</accession>
<sequence length="511" mass="55972">MDDENESSKSAGPKNSNLEEEEDKISNKIENSSVHNDENGDDRVIDGSSGAESLRESKTGALISETLAHPNAESSVQIEIDGQSEFDSEFSPSYQLSEVPVEYELPSFGFSEKIKDRISVTKPGTLNAQARTEHQRRVPDAASSLELSSLSVAQSISSVPSATLAERRSAAAVNCSTGEVVKQSSDAQVLALIPVLKRPTRDGYNWRKYGQKQVKSPQGSRSYYRCTHSECCAKKIECSDHTNRVMEIIYRTQHNHDPPPRVNCSRESKSALLSSPTNGKSIIAHPSRNSIETEVSSLKENLLESLPIAETANQDSGGSDTDTEITIREEHRDEAGQKKRSRKSDTSCLESVSKPGKKPKLVVHAACDVGISSDGYRWRKYGQKIVKGNPHPRNYYRCTSAGCPVRKHIERVVDTTSALTITYKGVHDHDMPVPKKRHGPPSAPLIAATAPASVTNMHANKPEPLQHQNSTTQWSVDKEGELTGEKLDVGGEKAMESARTLLSIGFEIKPC</sequence>
<keyword evidence="3" id="KW-0805">Transcription regulation</keyword>
<dbReference type="EMBL" id="RXGB01000165">
    <property type="protein sequence ID" value="TMX04836.1"/>
    <property type="molecule type" value="Genomic_DNA"/>
</dbReference>
<evidence type="ECO:0000313" key="9">
    <source>
        <dbReference type="EMBL" id="TMX04836.1"/>
    </source>
</evidence>